<gene>
    <name evidence="1" type="ORF">UFOPK1503_00373</name>
</gene>
<accession>A0A6J6BVH9</accession>
<dbReference type="AlphaFoldDB" id="A0A6J6BVH9"/>
<evidence type="ECO:0000313" key="1">
    <source>
        <dbReference type="EMBL" id="CAB4542765.1"/>
    </source>
</evidence>
<organism evidence="1">
    <name type="scientific">freshwater metagenome</name>
    <dbReference type="NCBI Taxonomy" id="449393"/>
    <lineage>
        <taxon>unclassified sequences</taxon>
        <taxon>metagenomes</taxon>
        <taxon>ecological metagenomes</taxon>
    </lineage>
</organism>
<protein>
    <submittedName>
        <fullName evidence="1">Unannotated protein</fullName>
    </submittedName>
</protein>
<dbReference type="EMBL" id="CAEZST010000004">
    <property type="protein sequence ID" value="CAB4542765.1"/>
    <property type="molecule type" value="Genomic_DNA"/>
</dbReference>
<reference evidence="1" key="1">
    <citation type="submission" date="2020-05" db="EMBL/GenBank/DDBJ databases">
        <authorList>
            <person name="Chiriac C."/>
            <person name="Salcher M."/>
            <person name="Ghai R."/>
            <person name="Kavagutti S V."/>
        </authorList>
    </citation>
    <scope>NUCLEOTIDE SEQUENCE</scope>
</reference>
<name>A0A6J6BVH9_9ZZZZ</name>
<proteinExistence type="predicted"/>
<sequence>MKKPIAIAIVAALLAITPPVQAQEWPWSGEMQARDKYVFEIWEDPRSQASHLNRIVDFNSRLAPGEFHESRTCVSITEGECAVQLAGSRDSFEGTYVAPVCKTASDENCIEWISIHKIGEEPTRGELIRSINGGTMPKLPRYNLPAGGTTSLWKQPGMLNGAGKDTYAVTLRMELQHSATSRGANFNITGYSLQVLPYSEITGNFTPHFCSEYQQNGKTRVGCGGLPEECAWTETGICGSHSTFPEGSTVTASFRIEQSASGWFAGRLQDPTISVRAANATQQSVQITGQPSKVPVSRGGVSIQNANQEIRDLYKLIGCDAVCWAGIFAYNDGGIKFVNAFRETFGDKATFVRDMWSIRSIRDLSLERCAPPRNRLLGIVATNATAYQSQPPQYTNGFLNFRVAGMHYLPDGKTESVGRYDLVMRSEIARCIYGFRNAPVAATITVLDKDGNTEVATTTFGERNGWIKLSANGFTYSEKTVRVQLTQPRRTTIACVSNTKPIKSRKVTGISPKCPSGFKKR</sequence>